<dbReference type="RefSeq" id="WP_116073049.1">
    <property type="nucleotide sequence ID" value="NZ_BONB01000008.1"/>
</dbReference>
<evidence type="ECO:0000313" key="2">
    <source>
        <dbReference type="Proteomes" id="UP000256913"/>
    </source>
</evidence>
<dbReference type="OrthoDB" id="3822546at2"/>
<accession>A0A3E0A402</accession>
<evidence type="ECO:0000313" key="1">
    <source>
        <dbReference type="EMBL" id="REG01061.1"/>
    </source>
</evidence>
<dbReference type="EMBL" id="QUMQ01000001">
    <property type="protein sequence ID" value="REG01061.1"/>
    <property type="molecule type" value="Genomic_DNA"/>
</dbReference>
<dbReference type="Proteomes" id="UP000256913">
    <property type="component" value="Unassembled WGS sequence"/>
</dbReference>
<sequence>MRYTGSVSNAFVQSMAHNFEQALRLMEAALTDCPDELWQTDLWPDEAPTAPTPHGGLHGSAPWFLGYHALSTLDYDLAGEFESWTPPQPFDDNTYGFPNRRFTKPDLLGYVDWCGGRVRQTLDGLTEEMAARPLPSAHRYQGMPFAVIIGSLPLHVVEHAAQIRQFLTAAGRTVQPMPGDRNYMG</sequence>
<dbReference type="SUPFAM" id="SSF109854">
    <property type="entry name" value="DinB/YfiT-like putative metalloenzymes"/>
    <property type="match status" value="1"/>
</dbReference>
<dbReference type="InterPro" id="IPR034660">
    <property type="entry name" value="DinB/YfiT-like"/>
</dbReference>
<keyword evidence="2" id="KW-1185">Reference proteome</keyword>
<name>A0A3E0A402_9ACTN</name>
<comment type="caution">
    <text evidence="1">The sequence shown here is derived from an EMBL/GenBank/DDBJ whole genome shotgun (WGS) entry which is preliminary data.</text>
</comment>
<gene>
    <name evidence="1" type="ORF">DFJ67_7134</name>
</gene>
<reference evidence="1 2" key="1">
    <citation type="submission" date="2018-08" db="EMBL/GenBank/DDBJ databases">
        <title>Sequencing the genomes of 1000 actinobacteria strains.</title>
        <authorList>
            <person name="Klenk H.-P."/>
        </authorList>
    </citation>
    <scope>NUCLEOTIDE SEQUENCE [LARGE SCALE GENOMIC DNA]</scope>
    <source>
        <strain evidence="1 2">DSM 44099</strain>
    </source>
</reference>
<proteinExistence type="predicted"/>
<organism evidence="1 2">
    <name type="scientific">Asanoa ferruginea</name>
    <dbReference type="NCBI Taxonomy" id="53367"/>
    <lineage>
        <taxon>Bacteria</taxon>
        <taxon>Bacillati</taxon>
        <taxon>Actinomycetota</taxon>
        <taxon>Actinomycetes</taxon>
        <taxon>Micromonosporales</taxon>
        <taxon>Micromonosporaceae</taxon>
        <taxon>Asanoa</taxon>
    </lineage>
</organism>
<protein>
    <submittedName>
        <fullName evidence="1">DinB family protein</fullName>
    </submittedName>
</protein>
<dbReference type="AlphaFoldDB" id="A0A3E0A402"/>